<evidence type="ECO:0000259" key="2">
    <source>
        <dbReference type="Pfam" id="PF00534"/>
    </source>
</evidence>
<dbReference type="EMBL" id="QXMN01000016">
    <property type="protein sequence ID" value="RIX79396.1"/>
    <property type="molecule type" value="Genomic_DNA"/>
</dbReference>
<dbReference type="SUPFAM" id="SSF53756">
    <property type="entry name" value="UDP-Glycosyltransferase/glycogen phosphorylase"/>
    <property type="match status" value="1"/>
</dbReference>
<name>A0A9X8D4U9_9BURK</name>
<dbReference type="Proteomes" id="UP000265619">
    <property type="component" value="Unassembled WGS sequence"/>
</dbReference>
<organism evidence="3 4">
    <name type="scientific">Acidovorax cavernicola</name>
    <dbReference type="NCBI Taxonomy" id="1675792"/>
    <lineage>
        <taxon>Bacteria</taxon>
        <taxon>Pseudomonadati</taxon>
        <taxon>Pseudomonadota</taxon>
        <taxon>Betaproteobacteria</taxon>
        <taxon>Burkholderiales</taxon>
        <taxon>Comamonadaceae</taxon>
        <taxon>Acidovorax</taxon>
    </lineage>
</organism>
<keyword evidence="4" id="KW-1185">Reference proteome</keyword>
<sequence>MKNNQNGLTYLAIYDQKKFPGIHKKISGFVSVAKKMGFAANLSNIEGVSAIGRLLRLAKEIAGVKNSKLIIRWPAYGGFLLFFPVIFARLSGSFVVADVPTPRVVALAEIASGNQNFFKRNLSLLAVALDGPWVLWPVNRVIQYAEESSYFSFLNKSRTYLMGNGIDLSSIPLKLNPEAASKKVQLIAVANVESWHGYDRVIQGISAHREKFKDELAVTFSIVGEGEEIQKLKELAAALKLESEVFFLGKVDGDALFALYDTANIAIGSLGLHRKGLTSASSLKDREYCAVGLPFVASGFDCDFSPTYPYRYSISLTDDALDIEKLLDWYQGINPVDSKEIRSYALMHCDFEAKIRKIFSLDEI</sequence>
<gene>
    <name evidence="3" type="ORF">D3H34_14950</name>
</gene>
<dbReference type="Gene3D" id="3.40.50.2000">
    <property type="entry name" value="Glycogen Phosphorylase B"/>
    <property type="match status" value="1"/>
</dbReference>
<proteinExistence type="predicted"/>
<evidence type="ECO:0000313" key="4">
    <source>
        <dbReference type="Proteomes" id="UP000265619"/>
    </source>
</evidence>
<keyword evidence="1" id="KW-0472">Membrane</keyword>
<feature type="domain" description="Glycosyl transferase family 1" evidence="2">
    <location>
        <begin position="180"/>
        <end position="271"/>
    </location>
</feature>
<dbReference type="InterPro" id="IPR001296">
    <property type="entry name" value="Glyco_trans_1"/>
</dbReference>
<dbReference type="OrthoDB" id="6385861at2"/>
<dbReference type="AlphaFoldDB" id="A0A9X8D4U9"/>
<keyword evidence="1" id="KW-0812">Transmembrane</keyword>
<evidence type="ECO:0000256" key="1">
    <source>
        <dbReference type="SAM" id="Phobius"/>
    </source>
</evidence>
<dbReference type="RefSeq" id="WP_119554291.1">
    <property type="nucleotide sequence ID" value="NZ_QXMN01000016.1"/>
</dbReference>
<reference evidence="3 4" key="1">
    <citation type="submission" date="2018-09" db="EMBL/GenBank/DDBJ databases">
        <title>Acidovorax cavernicola nov. sp. isolated from Gruta de las Maravillas (Aracena, Spain).</title>
        <authorList>
            <person name="Jurado V."/>
            <person name="Gutierrez-Patricio S."/>
            <person name="Gonzalez-Pimentel J.L."/>
            <person name="Miller A.Z."/>
            <person name="Laiz L."/>
            <person name="Saiz-Jimenez C."/>
        </authorList>
    </citation>
    <scope>NUCLEOTIDE SEQUENCE [LARGE SCALE GENOMIC DNA]</scope>
    <source>
        <strain evidence="3 4">1011MAR4D40.2</strain>
    </source>
</reference>
<accession>A0A9X8D4U9</accession>
<keyword evidence="1" id="KW-1133">Transmembrane helix</keyword>
<comment type="caution">
    <text evidence="3">The sequence shown here is derived from an EMBL/GenBank/DDBJ whole genome shotgun (WGS) entry which is preliminary data.</text>
</comment>
<dbReference type="Pfam" id="PF00534">
    <property type="entry name" value="Glycos_transf_1"/>
    <property type="match status" value="1"/>
</dbReference>
<protein>
    <submittedName>
        <fullName evidence="3">Glycosyltransferase</fullName>
    </submittedName>
</protein>
<feature type="transmembrane region" description="Helical" evidence="1">
    <location>
        <begin position="75"/>
        <end position="97"/>
    </location>
</feature>
<evidence type="ECO:0000313" key="3">
    <source>
        <dbReference type="EMBL" id="RIX79396.1"/>
    </source>
</evidence>